<proteinExistence type="predicted"/>
<accession>A0A4R1R3P5</accession>
<name>A0A4R1R3P5_9FIRM</name>
<dbReference type="OrthoDB" id="1655031at2"/>
<dbReference type="STRING" id="1469948.GCA_000732725_00815"/>
<organism evidence="1 2">
    <name type="scientific">Kineothrix alysoides</name>
    <dbReference type="NCBI Taxonomy" id="1469948"/>
    <lineage>
        <taxon>Bacteria</taxon>
        <taxon>Bacillati</taxon>
        <taxon>Bacillota</taxon>
        <taxon>Clostridia</taxon>
        <taxon>Lachnospirales</taxon>
        <taxon>Lachnospiraceae</taxon>
        <taxon>Kineothrix</taxon>
    </lineage>
</organism>
<gene>
    <name evidence="1" type="ORF">EDD76_103246</name>
</gene>
<keyword evidence="2" id="KW-1185">Reference proteome</keyword>
<dbReference type="InterPro" id="IPR043743">
    <property type="entry name" value="DUF5688"/>
</dbReference>
<dbReference type="EMBL" id="SLUO01000003">
    <property type="protein sequence ID" value="TCL60053.1"/>
    <property type="molecule type" value="Genomic_DNA"/>
</dbReference>
<dbReference type="AlphaFoldDB" id="A0A4R1R3P5"/>
<dbReference type="Proteomes" id="UP000295718">
    <property type="component" value="Unassembled WGS sequence"/>
</dbReference>
<protein>
    <submittedName>
        <fullName evidence="1">Uncharacterized protein</fullName>
    </submittedName>
</protein>
<dbReference type="Pfam" id="PF18941">
    <property type="entry name" value="DUF5688"/>
    <property type="match status" value="1"/>
</dbReference>
<sequence length="326" mass="37729">MKIMEFCEKVKGELELCFGGEVTVEVNQITKNNGVILNSVVIAKKGRNISPNIYLDEFFEEYERGKTLQDIIEEIRRIYRESSFKKSLDMEFFLDYGKLKGKVAYKVIGYEKNKEILKEIPHFLFLDMAVVFYCSVDEKELSKATILIYNNHLKLWGITKEMLYEDAKENTRRLLPARVLPIEKMMQEIFSQDLKKEFVTGIGEDGFMPDEEWFDNAASQLLSTVTDCGSCGQMFVMGNENKLFGAATLLYENALRRFSNAVCKDLFILPSSIHEIILIPDDGNQEPIQLWRMVCDINETQVDPEDVLTDAVYLYSRKENKITKLF</sequence>
<reference evidence="1 2" key="1">
    <citation type="submission" date="2019-03" db="EMBL/GenBank/DDBJ databases">
        <title>Genomic Encyclopedia of Type Strains, Phase IV (KMG-IV): sequencing the most valuable type-strain genomes for metagenomic binning, comparative biology and taxonomic classification.</title>
        <authorList>
            <person name="Goeker M."/>
        </authorList>
    </citation>
    <scope>NUCLEOTIDE SEQUENCE [LARGE SCALE GENOMIC DNA]</scope>
    <source>
        <strain evidence="1 2">DSM 100556</strain>
    </source>
</reference>
<evidence type="ECO:0000313" key="2">
    <source>
        <dbReference type="Proteomes" id="UP000295718"/>
    </source>
</evidence>
<comment type="caution">
    <text evidence="1">The sequence shown here is derived from an EMBL/GenBank/DDBJ whole genome shotgun (WGS) entry which is preliminary data.</text>
</comment>
<evidence type="ECO:0000313" key="1">
    <source>
        <dbReference type="EMBL" id="TCL60053.1"/>
    </source>
</evidence>
<dbReference type="RefSeq" id="WP_031389570.1">
    <property type="nucleotide sequence ID" value="NZ_JPNB01000001.1"/>
</dbReference>